<comment type="caution">
    <text evidence="1">The sequence shown here is derived from an EMBL/GenBank/DDBJ whole genome shotgun (WGS) entry which is preliminary data.</text>
</comment>
<name>A0A2P7QKA3_9SPHN</name>
<organism evidence="1 2">
    <name type="scientific">Allosphingosinicella deserti</name>
    <dbReference type="NCBI Taxonomy" id="2116704"/>
    <lineage>
        <taxon>Bacteria</taxon>
        <taxon>Pseudomonadati</taxon>
        <taxon>Pseudomonadota</taxon>
        <taxon>Alphaproteobacteria</taxon>
        <taxon>Sphingomonadales</taxon>
        <taxon>Sphingomonadaceae</taxon>
        <taxon>Allosphingosinicella</taxon>
    </lineage>
</organism>
<dbReference type="Proteomes" id="UP000241167">
    <property type="component" value="Unassembled WGS sequence"/>
</dbReference>
<reference evidence="1 2" key="1">
    <citation type="submission" date="2018-03" db="EMBL/GenBank/DDBJ databases">
        <title>The draft genome of Sphingosinicella sp. GL-C-18.</title>
        <authorList>
            <person name="Liu L."/>
            <person name="Li L."/>
            <person name="Liang L."/>
            <person name="Zhang X."/>
            <person name="Wang T."/>
        </authorList>
    </citation>
    <scope>NUCLEOTIDE SEQUENCE [LARGE SCALE GENOMIC DNA]</scope>
    <source>
        <strain evidence="1 2">GL-C-18</strain>
    </source>
</reference>
<accession>A0A2P7QKA3</accession>
<dbReference type="AlphaFoldDB" id="A0A2P7QKA3"/>
<sequence>MDRVLPPIARRTLEEMPTGALLARLERLRWCEEERECSDLTEAEIGSAAGLILFKADPMWGVAYADVKAVLATREHCVRKP</sequence>
<protein>
    <submittedName>
        <fullName evidence="1">Uncharacterized protein</fullName>
    </submittedName>
</protein>
<gene>
    <name evidence="1" type="ORF">C7I55_18310</name>
</gene>
<keyword evidence="2" id="KW-1185">Reference proteome</keyword>
<proteinExistence type="predicted"/>
<dbReference type="EMBL" id="PXYI01000006">
    <property type="protein sequence ID" value="PSJ38399.1"/>
    <property type="molecule type" value="Genomic_DNA"/>
</dbReference>
<evidence type="ECO:0000313" key="1">
    <source>
        <dbReference type="EMBL" id="PSJ38399.1"/>
    </source>
</evidence>
<evidence type="ECO:0000313" key="2">
    <source>
        <dbReference type="Proteomes" id="UP000241167"/>
    </source>
</evidence>